<comment type="caution">
    <text evidence="1">The sequence shown here is derived from an EMBL/GenBank/DDBJ whole genome shotgun (WGS) entry which is preliminary data.</text>
</comment>
<organism evidence="1 2">
    <name type="scientific">Actinoallomurus iriomotensis</name>
    <dbReference type="NCBI Taxonomy" id="478107"/>
    <lineage>
        <taxon>Bacteria</taxon>
        <taxon>Bacillati</taxon>
        <taxon>Actinomycetota</taxon>
        <taxon>Actinomycetes</taxon>
        <taxon>Streptosporangiales</taxon>
        <taxon>Thermomonosporaceae</taxon>
        <taxon>Actinoallomurus</taxon>
    </lineage>
</organism>
<gene>
    <name evidence="1" type="ORF">Airi01_067670</name>
</gene>
<evidence type="ECO:0000313" key="1">
    <source>
        <dbReference type="EMBL" id="GLY78500.1"/>
    </source>
</evidence>
<accession>A0A9W6VSB0</accession>
<proteinExistence type="predicted"/>
<name>A0A9W6VSB0_9ACTN</name>
<dbReference type="Proteomes" id="UP001165135">
    <property type="component" value="Unassembled WGS sequence"/>
</dbReference>
<reference evidence="1" key="1">
    <citation type="submission" date="2023-03" db="EMBL/GenBank/DDBJ databases">
        <title>Actinoallomurus iriomotensis NBRC 103681.</title>
        <authorList>
            <person name="Ichikawa N."/>
            <person name="Sato H."/>
            <person name="Tonouchi N."/>
        </authorList>
    </citation>
    <scope>NUCLEOTIDE SEQUENCE</scope>
    <source>
        <strain evidence="1">NBRC 103681</strain>
    </source>
</reference>
<protein>
    <submittedName>
        <fullName evidence="1">Uncharacterized protein</fullName>
    </submittedName>
</protein>
<evidence type="ECO:0000313" key="2">
    <source>
        <dbReference type="Proteomes" id="UP001165135"/>
    </source>
</evidence>
<sequence>MAVASAGAMVGLTLVTAVTLAVLGFPRLTTHTALSVGELLDVLKLVLGTVAGVGALVASCPGAS</sequence>
<dbReference type="EMBL" id="BSTJ01000009">
    <property type="protein sequence ID" value="GLY78500.1"/>
    <property type="molecule type" value="Genomic_DNA"/>
</dbReference>
<dbReference type="AlphaFoldDB" id="A0A9W6VSB0"/>